<feature type="transmembrane region" description="Helical" evidence="8">
    <location>
        <begin position="295"/>
        <end position="318"/>
    </location>
</feature>
<keyword evidence="6 8" id="KW-1133">Transmembrane helix</keyword>
<dbReference type="Proteomes" id="UP000187172">
    <property type="component" value="Unassembled WGS sequence"/>
</dbReference>
<dbReference type="Pfam" id="PF12832">
    <property type="entry name" value="MFS_1_like"/>
    <property type="match status" value="1"/>
</dbReference>
<accession>A0A1R1ER74</accession>
<dbReference type="PANTHER" id="PTHR23522:SF10">
    <property type="entry name" value="3-PHENYLPROPIONIC ACID TRANSPORTER-RELATED"/>
    <property type="match status" value="1"/>
</dbReference>
<feature type="transmembrane region" description="Helical" evidence="8">
    <location>
        <begin position="240"/>
        <end position="259"/>
    </location>
</feature>
<feature type="transmembrane region" description="Helical" evidence="8">
    <location>
        <begin position="330"/>
        <end position="353"/>
    </location>
</feature>
<evidence type="ECO:0000256" key="5">
    <source>
        <dbReference type="ARBA" id="ARBA00022692"/>
    </source>
</evidence>
<evidence type="ECO:0000259" key="9">
    <source>
        <dbReference type="PROSITE" id="PS50850"/>
    </source>
</evidence>
<feature type="transmembrane region" description="Helical" evidence="8">
    <location>
        <begin position="160"/>
        <end position="179"/>
    </location>
</feature>
<keyword evidence="3" id="KW-1003">Cell membrane</keyword>
<evidence type="ECO:0000313" key="11">
    <source>
        <dbReference type="Proteomes" id="UP000187172"/>
    </source>
</evidence>
<feature type="transmembrane region" description="Helical" evidence="8">
    <location>
        <begin position="200"/>
        <end position="220"/>
    </location>
</feature>
<dbReference type="PROSITE" id="PS50850">
    <property type="entry name" value="MFS"/>
    <property type="match status" value="1"/>
</dbReference>
<dbReference type="Gene3D" id="1.20.1250.20">
    <property type="entry name" value="MFS general substrate transporter like domains"/>
    <property type="match status" value="2"/>
</dbReference>
<dbReference type="STRING" id="297318.BK138_14205"/>
<dbReference type="EMBL" id="MRTP01000003">
    <property type="protein sequence ID" value="OMF54340.1"/>
    <property type="molecule type" value="Genomic_DNA"/>
</dbReference>
<evidence type="ECO:0000256" key="8">
    <source>
        <dbReference type="SAM" id="Phobius"/>
    </source>
</evidence>
<gene>
    <name evidence="10" type="ORF">BK138_14205</name>
</gene>
<organism evidence="10 11">
    <name type="scientific">Paenibacillus rhizosphaerae</name>
    <dbReference type="NCBI Taxonomy" id="297318"/>
    <lineage>
        <taxon>Bacteria</taxon>
        <taxon>Bacillati</taxon>
        <taxon>Bacillota</taxon>
        <taxon>Bacilli</taxon>
        <taxon>Bacillales</taxon>
        <taxon>Paenibacillaceae</taxon>
        <taxon>Paenibacillus</taxon>
    </lineage>
</organism>
<dbReference type="AlphaFoldDB" id="A0A1R1ER74"/>
<evidence type="ECO:0000256" key="7">
    <source>
        <dbReference type="ARBA" id="ARBA00023136"/>
    </source>
</evidence>
<feature type="domain" description="Major facilitator superfamily (MFS) profile" evidence="9">
    <location>
        <begin position="145"/>
        <end position="397"/>
    </location>
</feature>
<dbReference type="RefSeq" id="WP_076170245.1">
    <property type="nucleotide sequence ID" value="NZ_MRTP01000003.1"/>
</dbReference>
<feature type="transmembrane region" description="Helical" evidence="8">
    <location>
        <begin position="12"/>
        <end position="33"/>
    </location>
</feature>
<feature type="transmembrane region" description="Helical" evidence="8">
    <location>
        <begin position="97"/>
        <end position="114"/>
    </location>
</feature>
<keyword evidence="5 8" id="KW-0812">Transmembrane</keyword>
<dbReference type="GO" id="GO:0015528">
    <property type="term" value="F:lactose:proton symporter activity"/>
    <property type="evidence" value="ECO:0007669"/>
    <property type="project" value="TreeGrafter"/>
</dbReference>
<dbReference type="InterPro" id="IPR024989">
    <property type="entry name" value="MFS_assoc_dom"/>
</dbReference>
<evidence type="ECO:0000256" key="3">
    <source>
        <dbReference type="ARBA" id="ARBA00022475"/>
    </source>
</evidence>
<feature type="transmembrane region" description="Helical" evidence="8">
    <location>
        <begin position="359"/>
        <end position="378"/>
    </location>
</feature>
<proteinExistence type="predicted"/>
<evidence type="ECO:0000256" key="2">
    <source>
        <dbReference type="ARBA" id="ARBA00022448"/>
    </source>
</evidence>
<dbReference type="SUPFAM" id="SSF103473">
    <property type="entry name" value="MFS general substrate transporter"/>
    <property type="match status" value="1"/>
</dbReference>
<feature type="transmembrane region" description="Helical" evidence="8">
    <location>
        <begin position="271"/>
        <end position="289"/>
    </location>
</feature>
<keyword evidence="11" id="KW-1185">Reference proteome</keyword>
<protein>
    <submittedName>
        <fullName evidence="10">MFS transporter</fullName>
    </submittedName>
</protein>
<dbReference type="GO" id="GO:0005886">
    <property type="term" value="C:plasma membrane"/>
    <property type="evidence" value="ECO:0007669"/>
    <property type="project" value="UniProtKB-SubCell"/>
</dbReference>
<feature type="transmembrane region" description="Helical" evidence="8">
    <location>
        <begin position="45"/>
        <end position="63"/>
    </location>
</feature>
<evidence type="ECO:0000256" key="4">
    <source>
        <dbReference type="ARBA" id="ARBA00022519"/>
    </source>
</evidence>
<dbReference type="InterPro" id="IPR020846">
    <property type="entry name" value="MFS_dom"/>
</dbReference>
<evidence type="ECO:0000256" key="6">
    <source>
        <dbReference type="ARBA" id="ARBA00022989"/>
    </source>
</evidence>
<name>A0A1R1ER74_9BACL</name>
<sequence length="397" mass="44102">MKLEQSTPDVNWQRAFTFTIYGTSVLVASYFQLYFSYLGFSSSQVGYLYAVGPFISIFSNMFWSMASDRYRTTKKMMILLFAGQLGMGLLLSATSSFYAVFALITVFYFFYYPVFPLSDTMSIQTAQRHGKNFIVIRVFGSIGYAFFALSIGYVLGNVGISRTLLLAIIIAGACLLLATRLRDGVKTNGQKMEWRGLWNVLRQKEVLWFFAGVFCLALPYRMNEAFLTLTLKSMGASEGLIGWSLLAAALSEIPVFFLLSRFGERFKELPLLTLAALMFALRFFLMSIADHPGTVIAVQTLHSVTFGIYYVTAVRYITRIIPDEFRATGLALFTIVWSSAAGLVSGTFGGVLYEQTGRTTFYFIAAGLALVACAGFLARHLLGNAKIPGASMDSRKM</sequence>
<feature type="transmembrane region" description="Helical" evidence="8">
    <location>
        <begin position="134"/>
        <end position="154"/>
    </location>
</feature>
<keyword evidence="7 8" id="KW-0472">Membrane</keyword>
<keyword evidence="2" id="KW-0813">Transport</keyword>
<evidence type="ECO:0000313" key="10">
    <source>
        <dbReference type="EMBL" id="OMF54340.1"/>
    </source>
</evidence>
<comment type="caution">
    <text evidence="10">The sequence shown here is derived from an EMBL/GenBank/DDBJ whole genome shotgun (WGS) entry which is preliminary data.</text>
</comment>
<evidence type="ECO:0000256" key="1">
    <source>
        <dbReference type="ARBA" id="ARBA00004429"/>
    </source>
</evidence>
<comment type="subcellular location">
    <subcellularLocation>
        <location evidence="1">Cell inner membrane</location>
        <topology evidence="1">Multi-pass membrane protein</topology>
    </subcellularLocation>
</comment>
<dbReference type="GO" id="GO:0030395">
    <property type="term" value="F:lactose binding"/>
    <property type="evidence" value="ECO:0007669"/>
    <property type="project" value="TreeGrafter"/>
</dbReference>
<reference evidence="10 11" key="1">
    <citation type="submission" date="2016-11" db="EMBL/GenBank/DDBJ databases">
        <title>Paenibacillus species isolates.</title>
        <authorList>
            <person name="Beno S.M."/>
        </authorList>
    </citation>
    <scope>NUCLEOTIDE SEQUENCE [LARGE SCALE GENOMIC DNA]</scope>
    <source>
        <strain evidence="10 11">FSL R5-0378</strain>
    </source>
</reference>
<dbReference type="PANTHER" id="PTHR23522">
    <property type="entry name" value="BLL5896 PROTEIN"/>
    <property type="match status" value="1"/>
</dbReference>
<dbReference type="InterPro" id="IPR036259">
    <property type="entry name" value="MFS_trans_sf"/>
</dbReference>
<keyword evidence="4" id="KW-0997">Cell inner membrane</keyword>